<feature type="region of interest" description="Disordered" evidence="1">
    <location>
        <begin position="296"/>
        <end position="358"/>
    </location>
</feature>
<reference evidence="4" key="1">
    <citation type="journal article" date="2019" name="Int. J. Syst. Evol. Microbiol.">
        <title>The Global Catalogue of Microorganisms (GCM) 10K type strain sequencing project: providing services to taxonomists for standard genome sequencing and annotation.</title>
        <authorList>
            <consortium name="The Broad Institute Genomics Platform"/>
            <consortium name="The Broad Institute Genome Sequencing Center for Infectious Disease"/>
            <person name="Wu L."/>
            <person name="Ma J."/>
        </authorList>
    </citation>
    <scope>NUCLEOTIDE SEQUENCE [LARGE SCALE GENOMIC DNA]</scope>
    <source>
        <strain evidence="4">JCM 18958</strain>
    </source>
</reference>
<evidence type="ECO:0000313" key="3">
    <source>
        <dbReference type="EMBL" id="GAA4702399.1"/>
    </source>
</evidence>
<feature type="compositionally biased region" description="Polar residues" evidence="1">
    <location>
        <begin position="312"/>
        <end position="322"/>
    </location>
</feature>
<organism evidence="3 4">
    <name type="scientific">Kocuria gwangalliensis</name>
    <dbReference type="NCBI Taxonomy" id="501592"/>
    <lineage>
        <taxon>Bacteria</taxon>
        <taxon>Bacillati</taxon>
        <taxon>Actinomycetota</taxon>
        <taxon>Actinomycetes</taxon>
        <taxon>Micrococcales</taxon>
        <taxon>Micrococcaceae</taxon>
        <taxon>Kocuria</taxon>
    </lineage>
</organism>
<dbReference type="InterPro" id="IPR050266">
    <property type="entry name" value="AB_hydrolase_sf"/>
</dbReference>
<feature type="compositionally biased region" description="Basic and acidic residues" evidence="1">
    <location>
        <begin position="331"/>
        <end position="358"/>
    </location>
</feature>
<dbReference type="InterPro" id="IPR029058">
    <property type="entry name" value="AB_hydrolase_fold"/>
</dbReference>
<evidence type="ECO:0000256" key="1">
    <source>
        <dbReference type="SAM" id="MobiDB-lite"/>
    </source>
</evidence>
<dbReference type="Proteomes" id="UP001501446">
    <property type="component" value="Unassembled WGS sequence"/>
</dbReference>
<dbReference type="SUPFAM" id="SSF53474">
    <property type="entry name" value="alpha/beta-Hydrolases"/>
    <property type="match status" value="1"/>
</dbReference>
<dbReference type="EMBL" id="BAABLN010000033">
    <property type="protein sequence ID" value="GAA4702399.1"/>
    <property type="molecule type" value="Genomic_DNA"/>
</dbReference>
<proteinExistence type="predicted"/>
<feature type="domain" description="AB hydrolase-1" evidence="2">
    <location>
        <begin position="31"/>
        <end position="282"/>
    </location>
</feature>
<dbReference type="Gene3D" id="3.40.50.1820">
    <property type="entry name" value="alpha/beta hydrolase"/>
    <property type="match status" value="1"/>
</dbReference>
<name>A0ABP8XAS0_9MICC</name>
<dbReference type="Pfam" id="PF00561">
    <property type="entry name" value="Abhydrolase_1"/>
    <property type="match status" value="1"/>
</dbReference>
<dbReference type="GO" id="GO:0016787">
    <property type="term" value="F:hydrolase activity"/>
    <property type="evidence" value="ECO:0007669"/>
    <property type="project" value="UniProtKB-KW"/>
</dbReference>
<keyword evidence="3" id="KW-0378">Hydrolase</keyword>
<dbReference type="PANTHER" id="PTHR43798:SF33">
    <property type="entry name" value="HYDROLASE, PUTATIVE (AFU_ORTHOLOGUE AFUA_2G14860)-RELATED"/>
    <property type="match status" value="1"/>
</dbReference>
<protein>
    <submittedName>
        <fullName evidence="3">Alpha/beta fold hydrolase</fullName>
    </submittedName>
</protein>
<dbReference type="InterPro" id="IPR000073">
    <property type="entry name" value="AB_hydrolase_1"/>
</dbReference>
<dbReference type="PANTHER" id="PTHR43798">
    <property type="entry name" value="MONOACYLGLYCEROL LIPASE"/>
    <property type="match status" value="1"/>
</dbReference>
<evidence type="ECO:0000259" key="2">
    <source>
        <dbReference type="Pfam" id="PF00561"/>
    </source>
</evidence>
<gene>
    <name evidence="3" type="ORF">GCM10025781_21140</name>
</gene>
<evidence type="ECO:0000313" key="4">
    <source>
        <dbReference type="Proteomes" id="UP001501446"/>
    </source>
</evidence>
<dbReference type="PRINTS" id="PR00111">
    <property type="entry name" value="ABHYDROLASE"/>
</dbReference>
<dbReference type="PRINTS" id="PR00412">
    <property type="entry name" value="EPOXHYDRLASE"/>
</dbReference>
<comment type="caution">
    <text evidence="3">The sequence shown here is derived from an EMBL/GenBank/DDBJ whole genome shotgun (WGS) entry which is preliminary data.</text>
</comment>
<dbReference type="InterPro" id="IPR000639">
    <property type="entry name" value="Epox_hydrolase-like"/>
</dbReference>
<accession>A0ABP8XAS0</accession>
<sequence length="358" mass="39981">MDNPYAERRSVQLDGYKVRYWFYDADKKRKPLIVMLHGFRGDHHGLQLIATELREKYHVVVPDLPGFGRSEPFPDREHSIPSYVEFAQQFITALTDGAVSPDGDNGIIVAGHSFGSIIAAHFAVDFPSMVRRLVLINPISEPALAGQHKKLTRLTELYYGVGKALPHALGAKILSSRSVVKLMTDVMVKSKDPEVKKYALRQHESYFSTFANRDVLHQAYQSSISGTVAEVAMQLSMPTLLIVGAEDDLGSVESQRTMASWIRSHRLEIIADTGHLIHYEAPALAAEYIDDFLSAPAPEPMDAHDELPLADTTESTPDQLTGMTPIIRQDQLAREHAAHQPLRERRGRNDDRAGEDRP</sequence>
<keyword evidence="4" id="KW-1185">Reference proteome</keyword>